<reference evidence="8" key="2">
    <citation type="submission" date="2020-10" db="UniProtKB">
        <authorList>
            <consortium name="WormBaseParasite"/>
        </authorList>
    </citation>
    <scope>IDENTIFICATION</scope>
</reference>
<evidence type="ECO:0000313" key="7">
    <source>
        <dbReference type="Proteomes" id="UP000492821"/>
    </source>
</evidence>
<sequence>MNVKQFIVGSSLILMSGISLIINISVLFVLIRHFLKHNSIYVLAITIISGNIVQVFLVFVYLGPTSLFQADILPPIANKFFSFIFLALWYIDMAFILVMALNRFLTVVYQKEKFFTRTCCWVISAIIYSAGFVTAFCGDYVISCCTAYIDYKVYSYTYLEPGYNYVNNYIDMPVNVTSSSVCSVPYITIFIYVRRVNKSNTAISYAVPNHRRKREVRYALQFAACSVMACVAWILFRILPVIIHPKAPYLRSLIVHFLIGHYTANSLIFIIFNAEFKRKFFRKSSVVSHVVSNTFKVQSEQNNCNLSATK</sequence>
<dbReference type="PANTHER" id="PTHR22718:SF11">
    <property type="entry name" value="7TM GPCR SERPENTINE RECEPTOR CLASS X (SRX) DOMAIN-CONTAINING PROTEIN"/>
    <property type="match status" value="1"/>
</dbReference>
<evidence type="ECO:0000256" key="4">
    <source>
        <dbReference type="ARBA" id="ARBA00023136"/>
    </source>
</evidence>
<dbReference type="InterPro" id="IPR000276">
    <property type="entry name" value="GPCR_Rhodpsn"/>
</dbReference>
<evidence type="ECO:0000259" key="6">
    <source>
        <dbReference type="Pfam" id="PF10328"/>
    </source>
</evidence>
<dbReference type="WBParaSite" id="Pan_g2639.t2">
    <property type="protein sequence ID" value="Pan_g2639.t2"/>
    <property type="gene ID" value="Pan_g2639"/>
</dbReference>
<accession>A0A7E4VRS9</accession>
<name>A0A7E4VRS9_PANRE</name>
<dbReference type="InterPro" id="IPR019430">
    <property type="entry name" value="7TM_GPCR_serpentine_rcpt_Srx"/>
</dbReference>
<organism evidence="7 8">
    <name type="scientific">Panagrellus redivivus</name>
    <name type="common">Microworm</name>
    <dbReference type="NCBI Taxonomy" id="6233"/>
    <lineage>
        <taxon>Eukaryota</taxon>
        <taxon>Metazoa</taxon>
        <taxon>Ecdysozoa</taxon>
        <taxon>Nematoda</taxon>
        <taxon>Chromadorea</taxon>
        <taxon>Rhabditida</taxon>
        <taxon>Tylenchina</taxon>
        <taxon>Panagrolaimomorpha</taxon>
        <taxon>Panagrolaimoidea</taxon>
        <taxon>Panagrolaimidae</taxon>
        <taxon>Panagrellus</taxon>
    </lineage>
</organism>
<dbReference type="PROSITE" id="PS00237">
    <property type="entry name" value="G_PROTEIN_RECEP_F1_1"/>
    <property type="match status" value="1"/>
</dbReference>
<feature type="transmembrane region" description="Helical" evidence="5">
    <location>
        <begin position="249"/>
        <end position="272"/>
    </location>
</feature>
<feature type="transmembrane region" description="Helical" evidence="5">
    <location>
        <begin position="80"/>
        <end position="101"/>
    </location>
</feature>
<proteinExistence type="predicted"/>
<dbReference type="GO" id="GO:0016020">
    <property type="term" value="C:membrane"/>
    <property type="evidence" value="ECO:0007669"/>
    <property type="project" value="UniProtKB-SubCell"/>
</dbReference>
<dbReference type="SUPFAM" id="SSF81321">
    <property type="entry name" value="Family A G protein-coupled receptor-like"/>
    <property type="match status" value="1"/>
</dbReference>
<dbReference type="Pfam" id="PF10328">
    <property type="entry name" value="7TM_GPCR_Srx"/>
    <property type="match status" value="1"/>
</dbReference>
<feature type="transmembrane region" description="Helical" evidence="5">
    <location>
        <begin position="218"/>
        <end position="243"/>
    </location>
</feature>
<protein>
    <submittedName>
        <fullName evidence="8">7TM_GPCR_Srx domain-containing protein</fullName>
    </submittedName>
</protein>
<keyword evidence="2 5" id="KW-0812">Transmembrane</keyword>
<keyword evidence="7" id="KW-1185">Reference proteome</keyword>
<evidence type="ECO:0000256" key="3">
    <source>
        <dbReference type="ARBA" id="ARBA00022989"/>
    </source>
</evidence>
<feature type="transmembrane region" description="Helical" evidence="5">
    <location>
        <begin position="40"/>
        <end position="60"/>
    </location>
</feature>
<feature type="transmembrane region" description="Helical" evidence="5">
    <location>
        <begin position="169"/>
        <end position="193"/>
    </location>
</feature>
<keyword evidence="3 5" id="KW-1133">Transmembrane helix</keyword>
<feature type="domain" description="7TM GPCR serpentine receptor class x (Srx)" evidence="6">
    <location>
        <begin position="14"/>
        <end position="273"/>
    </location>
</feature>
<evidence type="ECO:0000313" key="8">
    <source>
        <dbReference type="WBParaSite" id="Pan_g2639.t2"/>
    </source>
</evidence>
<evidence type="ECO:0000256" key="1">
    <source>
        <dbReference type="ARBA" id="ARBA00004370"/>
    </source>
</evidence>
<reference evidence="7" key="1">
    <citation type="journal article" date="2013" name="Genetics">
        <title>The draft genome and transcriptome of Panagrellus redivivus are shaped by the harsh demands of a free-living lifestyle.</title>
        <authorList>
            <person name="Srinivasan J."/>
            <person name="Dillman A.R."/>
            <person name="Macchietto M.G."/>
            <person name="Heikkinen L."/>
            <person name="Lakso M."/>
            <person name="Fracchia K.M."/>
            <person name="Antoshechkin I."/>
            <person name="Mortazavi A."/>
            <person name="Wong G."/>
            <person name="Sternberg P.W."/>
        </authorList>
    </citation>
    <scope>NUCLEOTIDE SEQUENCE [LARGE SCALE GENOMIC DNA]</scope>
    <source>
        <strain evidence="7">MT8872</strain>
    </source>
</reference>
<dbReference type="PANTHER" id="PTHR22718">
    <property type="entry name" value="SERPENTINE RECEPTOR, CLASS X"/>
    <property type="match status" value="1"/>
</dbReference>
<dbReference type="Gene3D" id="1.20.1070.10">
    <property type="entry name" value="Rhodopsin 7-helix transmembrane proteins"/>
    <property type="match status" value="1"/>
</dbReference>
<keyword evidence="4 5" id="KW-0472">Membrane</keyword>
<evidence type="ECO:0000256" key="2">
    <source>
        <dbReference type="ARBA" id="ARBA00022692"/>
    </source>
</evidence>
<dbReference type="GO" id="GO:0004930">
    <property type="term" value="F:G protein-coupled receptor activity"/>
    <property type="evidence" value="ECO:0007669"/>
    <property type="project" value="InterPro"/>
</dbReference>
<dbReference type="Proteomes" id="UP000492821">
    <property type="component" value="Unassembled WGS sequence"/>
</dbReference>
<feature type="transmembrane region" description="Helical" evidence="5">
    <location>
        <begin position="121"/>
        <end position="149"/>
    </location>
</feature>
<comment type="subcellular location">
    <subcellularLocation>
        <location evidence="1">Membrane</location>
    </subcellularLocation>
</comment>
<evidence type="ECO:0000256" key="5">
    <source>
        <dbReference type="SAM" id="Phobius"/>
    </source>
</evidence>
<feature type="transmembrane region" description="Helical" evidence="5">
    <location>
        <begin position="6"/>
        <end position="31"/>
    </location>
</feature>
<dbReference type="AlphaFoldDB" id="A0A7E4VRS9"/>